<dbReference type="EMBL" id="GBXM01069958">
    <property type="protein sequence ID" value="JAH38619.1"/>
    <property type="molecule type" value="Transcribed_RNA"/>
</dbReference>
<protein>
    <submittedName>
        <fullName evidence="1">Uncharacterized protein</fullName>
    </submittedName>
</protein>
<name>A0A0E9SB32_ANGAN</name>
<sequence length="29" mass="3320">MSLIMSLIKVLALEKYIVLEVKNRDSCPL</sequence>
<proteinExistence type="predicted"/>
<reference evidence="1" key="2">
    <citation type="journal article" date="2015" name="Fish Shellfish Immunol.">
        <title>Early steps in the European eel (Anguilla anguilla)-Vibrio vulnificus interaction in the gills: Role of the RtxA13 toxin.</title>
        <authorList>
            <person name="Callol A."/>
            <person name="Pajuelo D."/>
            <person name="Ebbesson L."/>
            <person name="Teles M."/>
            <person name="MacKenzie S."/>
            <person name="Amaro C."/>
        </authorList>
    </citation>
    <scope>NUCLEOTIDE SEQUENCE</scope>
</reference>
<accession>A0A0E9SB32</accession>
<organism evidence="1">
    <name type="scientific">Anguilla anguilla</name>
    <name type="common">European freshwater eel</name>
    <name type="synonym">Muraena anguilla</name>
    <dbReference type="NCBI Taxonomy" id="7936"/>
    <lineage>
        <taxon>Eukaryota</taxon>
        <taxon>Metazoa</taxon>
        <taxon>Chordata</taxon>
        <taxon>Craniata</taxon>
        <taxon>Vertebrata</taxon>
        <taxon>Euteleostomi</taxon>
        <taxon>Actinopterygii</taxon>
        <taxon>Neopterygii</taxon>
        <taxon>Teleostei</taxon>
        <taxon>Anguilliformes</taxon>
        <taxon>Anguillidae</taxon>
        <taxon>Anguilla</taxon>
    </lineage>
</organism>
<reference evidence="1" key="1">
    <citation type="submission" date="2014-11" db="EMBL/GenBank/DDBJ databases">
        <authorList>
            <person name="Amaro Gonzalez C."/>
        </authorList>
    </citation>
    <scope>NUCLEOTIDE SEQUENCE</scope>
</reference>
<evidence type="ECO:0000313" key="1">
    <source>
        <dbReference type="EMBL" id="JAH38619.1"/>
    </source>
</evidence>
<dbReference type="AlphaFoldDB" id="A0A0E9SB32"/>